<comment type="subcellular location">
    <subcellularLocation>
        <location evidence="2">Nucleus</location>
    </subcellularLocation>
</comment>
<comment type="catalytic activity">
    <reaction evidence="16">
        <text>L-threonyl-[protein] + ATP = O-phospho-L-threonyl-[protein] + ADP + H(+)</text>
        <dbReference type="Rhea" id="RHEA:46608"/>
        <dbReference type="Rhea" id="RHEA-COMP:11060"/>
        <dbReference type="Rhea" id="RHEA-COMP:11605"/>
        <dbReference type="ChEBI" id="CHEBI:15378"/>
        <dbReference type="ChEBI" id="CHEBI:30013"/>
        <dbReference type="ChEBI" id="CHEBI:30616"/>
        <dbReference type="ChEBI" id="CHEBI:61977"/>
        <dbReference type="ChEBI" id="CHEBI:456216"/>
        <dbReference type="EC" id="2.7.11.22"/>
    </reaction>
</comment>
<comment type="catalytic activity">
    <reaction evidence="18">
        <text>[DNA-directed RNA polymerase] + ATP = phospho-[DNA-directed RNA polymerase] + ADP + H(+)</text>
        <dbReference type="Rhea" id="RHEA:10216"/>
        <dbReference type="Rhea" id="RHEA-COMP:11321"/>
        <dbReference type="Rhea" id="RHEA-COMP:11322"/>
        <dbReference type="ChEBI" id="CHEBI:15378"/>
        <dbReference type="ChEBI" id="CHEBI:30616"/>
        <dbReference type="ChEBI" id="CHEBI:43176"/>
        <dbReference type="ChEBI" id="CHEBI:68546"/>
        <dbReference type="ChEBI" id="CHEBI:456216"/>
        <dbReference type="EC" id="2.7.11.23"/>
    </reaction>
</comment>
<comment type="cofactor">
    <cofactor evidence="1">
        <name>Mg(2+)</name>
        <dbReference type="ChEBI" id="CHEBI:18420"/>
    </cofactor>
</comment>
<protein>
    <recommendedName>
        <fullName evidence="14">Cyclin-dependent kinase 8</fullName>
        <ecNumber evidence="5">2.7.11.22</ecNumber>
        <ecNumber evidence="4">2.7.11.23</ecNumber>
    </recommendedName>
    <alternativeName>
        <fullName evidence="15">Cell division protein kinase 8</fullName>
    </alternativeName>
    <alternativeName>
        <fullName evidence="20 21">Mediator complex subunit cdk8</fullName>
    </alternativeName>
    <alternativeName>
        <fullName evidence="19 22">Mediator of RNA polymerase II transcription subunit cdk8</fullName>
    </alternativeName>
</protein>
<dbReference type="SMART" id="SM00220">
    <property type="entry name" value="S_TKc"/>
    <property type="match status" value="1"/>
</dbReference>
<dbReference type="OrthoDB" id="6284126at2759"/>
<dbReference type="PROSITE" id="PS00108">
    <property type="entry name" value="PROTEIN_KINASE_ST"/>
    <property type="match status" value="1"/>
</dbReference>
<evidence type="ECO:0000256" key="22">
    <source>
        <dbReference type="ARBA" id="ARBA00079199"/>
    </source>
</evidence>
<dbReference type="FunFam" id="3.30.200.20:FF:000122">
    <property type="entry name" value="cyclin-dependent kinase 8 isoform X1"/>
    <property type="match status" value="1"/>
</dbReference>
<dbReference type="Gene3D" id="3.30.200.20">
    <property type="entry name" value="Phosphorylase Kinase, domain 1"/>
    <property type="match status" value="1"/>
</dbReference>
<evidence type="ECO:0000256" key="25">
    <source>
        <dbReference type="SAM" id="MobiDB-lite"/>
    </source>
</evidence>
<sequence length="444" mass="51854">MDYDFKMKTQAERTKVEDLFIYEGCKVGRGTYGHVYKARRKEGGDKEYALKQIDGTGLSMSACREIALLRELKHPNVINLIRVFLSHNDRKVFLLIDYAEHDLWHIIKFHRAAKAVKKPVGVPKGMVKSLLYQILDGIHYLHSNWVLHRDLKPANILVMGDGNERGRVKIADMGFARLFNAPLKPLADLDPVVVTFWYRAPELLLGARHYTKAIDIWAIGCIFAELLTSEPIFHCRQEDIKTSNPYHQEQLDRIFNVMGFPQDKDWEDIRKMPEHHTLVKDFKRTNYASCSLAKYMDRHKIKPDSKAFLLLQKLLLMDPNKRITSEQAMQDPYFTEEPLPTQDVFAGCPIPYPKREFLTDDDQEDKSDNKQRQNQQQNMPQQNQQQSSQHHEGPNNKRVRLSGPTGHPQQQGQMNQNQEFHHQQSQQQMMFNNTQQQQNSFQRF</sequence>
<evidence type="ECO:0000256" key="5">
    <source>
        <dbReference type="ARBA" id="ARBA00012425"/>
    </source>
</evidence>
<dbReference type="GO" id="GO:0005634">
    <property type="term" value="C:nucleus"/>
    <property type="evidence" value="ECO:0007669"/>
    <property type="project" value="UniProtKB-SubCell"/>
</dbReference>
<feature type="compositionally biased region" description="Low complexity" evidence="25">
    <location>
        <begin position="372"/>
        <end position="388"/>
    </location>
</feature>
<evidence type="ECO:0000256" key="15">
    <source>
        <dbReference type="ARBA" id="ARBA00041245"/>
    </source>
</evidence>
<dbReference type="FunCoup" id="A0A7R8UWJ6">
    <property type="interactions" value="2191"/>
</dbReference>
<dbReference type="Gene3D" id="1.10.510.10">
    <property type="entry name" value="Transferase(Phosphotransferase) domain 1"/>
    <property type="match status" value="1"/>
</dbReference>
<evidence type="ECO:0000256" key="13">
    <source>
        <dbReference type="ARBA" id="ARBA00023242"/>
    </source>
</evidence>
<evidence type="ECO:0000256" key="19">
    <source>
        <dbReference type="ARBA" id="ARBA00075377"/>
    </source>
</evidence>
<evidence type="ECO:0000256" key="2">
    <source>
        <dbReference type="ARBA" id="ARBA00004123"/>
    </source>
</evidence>
<evidence type="ECO:0000313" key="28">
    <source>
        <dbReference type="Proteomes" id="UP000594454"/>
    </source>
</evidence>
<evidence type="ECO:0000256" key="7">
    <source>
        <dbReference type="ARBA" id="ARBA00022527"/>
    </source>
</evidence>
<evidence type="ECO:0000256" key="16">
    <source>
        <dbReference type="ARBA" id="ARBA00047811"/>
    </source>
</evidence>
<dbReference type="EC" id="2.7.11.22" evidence="5"/>
<keyword evidence="8" id="KW-0808">Transferase</keyword>
<organism evidence="27 28">
    <name type="scientific">Hermetia illucens</name>
    <name type="common">Black soldier fly</name>
    <dbReference type="NCBI Taxonomy" id="343691"/>
    <lineage>
        <taxon>Eukaryota</taxon>
        <taxon>Metazoa</taxon>
        <taxon>Ecdysozoa</taxon>
        <taxon>Arthropoda</taxon>
        <taxon>Hexapoda</taxon>
        <taxon>Insecta</taxon>
        <taxon>Pterygota</taxon>
        <taxon>Neoptera</taxon>
        <taxon>Endopterygota</taxon>
        <taxon>Diptera</taxon>
        <taxon>Brachycera</taxon>
        <taxon>Stratiomyomorpha</taxon>
        <taxon>Stratiomyidae</taxon>
        <taxon>Hermetiinae</taxon>
        <taxon>Hermetia</taxon>
    </lineage>
</organism>
<keyword evidence="28" id="KW-1185">Reference proteome</keyword>
<gene>
    <name evidence="27" type="ORF">HERILL_LOCUS11025</name>
</gene>
<evidence type="ECO:0000256" key="1">
    <source>
        <dbReference type="ARBA" id="ARBA00001946"/>
    </source>
</evidence>
<evidence type="ECO:0000256" key="20">
    <source>
        <dbReference type="ARBA" id="ARBA00076385"/>
    </source>
</evidence>
<feature type="domain" description="Protein kinase" evidence="26">
    <location>
        <begin position="21"/>
        <end position="334"/>
    </location>
</feature>
<dbReference type="GO" id="GO:0004693">
    <property type="term" value="F:cyclin-dependent protein serine/threonine kinase activity"/>
    <property type="evidence" value="ECO:0007669"/>
    <property type="project" value="UniProtKB-EC"/>
</dbReference>
<dbReference type="InterPro" id="IPR017441">
    <property type="entry name" value="Protein_kinase_ATP_BS"/>
</dbReference>
<comment type="catalytic activity">
    <reaction evidence="17">
        <text>L-seryl-[protein] + ATP = O-phospho-L-seryl-[protein] + ADP + H(+)</text>
        <dbReference type="Rhea" id="RHEA:17989"/>
        <dbReference type="Rhea" id="RHEA-COMP:9863"/>
        <dbReference type="Rhea" id="RHEA-COMP:11604"/>
        <dbReference type="ChEBI" id="CHEBI:15378"/>
        <dbReference type="ChEBI" id="CHEBI:29999"/>
        <dbReference type="ChEBI" id="CHEBI:30616"/>
        <dbReference type="ChEBI" id="CHEBI:83421"/>
        <dbReference type="ChEBI" id="CHEBI:456216"/>
        <dbReference type="EC" id="2.7.11.22"/>
    </reaction>
</comment>
<dbReference type="PANTHER" id="PTHR24056:SF495">
    <property type="entry name" value="CYCLIN-DEPENDENT KINASE 8-RELATED"/>
    <property type="match status" value="1"/>
</dbReference>
<dbReference type="EC" id="2.7.11.23" evidence="4"/>
<evidence type="ECO:0000256" key="10">
    <source>
        <dbReference type="ARBA" id="ARBA00022777"/>
    </source>
</evidence>
<evidence type="ECO:0000256" key="12">
    <source>
        <dbReference type="ARBA" id="ARBA00023159"/>
    </source>
</evidence>
<evidence type="ECO:0000256" key="24">
    <source>
        <dbReference type="RuleBase" id="RU000304"/>
    </source>
</evidence>
<evidence type="ECO:0000256" key="23">
    <source>
        <dbReference type="PROSITE-ProRule" id="PRU10141"/>
    </source>
</evidence>
<dbReference type="GO" id="GO:0008353">
    <property type="term" value="F:RNA polymerase II CTD heptapeptide repeat kinase activity"/>
    <property type="evidence" value="ECO:0007669"/>
    <property type="project" value="UniProtKB-EC"/>
</dbReference>
<keyword evidence="13" id="KW-0539">Nucleus</keyword>
<dbReference type="PANTHER" id="PTHR24056">
    <property type="entry name" value="CELL DIVISION PROTEIN KINASE"/>
    <property type="match status" value="1"/>
</dbReference>
<keyword evidence="12" id="KW-0010">Activator</keyword>
<dbReference type="AlphaFoldDB" id="A0A7R8UWJ6"/>
<dbReference type="OMA" id="SEMPRMD"/>
<keyword evidence="11 23" id="KW-0067">ATP-binding</keyword>
<dbReference type="InterPro" id="IPR008271">
    <property type="entry name" value="Ser/Thr_kinase_AS"/>
</dbReference>
<dbReference type="Pfam" id="PF00069">
    <property type="entry name" value="Pkinase"/>
    <property type="match status" value="1"/>
</dbReference>
<dbReference type="InParanoid" id="A0A7R8UWJ6"/>
<evidence type="ECO:0000256" key="8">
    <source>
        <dbReference type="ARBA" id="ARBA00022679"/>
    </source>
</evidence>
<evidence type="ECO:0000256" key="4">
    <source>
        <dbReference type="ARBA" id="ARBA00012409"/>
    </source>
</evidence>
<name>A0A7R8UWJ6_HERIL</name>
<dbReference type="SUPFAM" id="SSF56112">
    <property type="entry name" value="Protein kinase-like (PK-like)"/>
    <property type="match status" value="1"/>
</dbReference>
<keyword evidence="9 23" id="KW-0547">Nucleotide-binding</keyword>
<feature type="region of interest" description="Disordered" evidence="25">
    <location>
        <begin position="338"/>
        <end position="444"/>
    </location>
</feature>
<keyword evidence="10" id="KW-0418">Kinase</keyword>
<evidence type="ECO:0000259" key="26">
    <source>
        <dbReference type="PROSITE" id="PS50011"/>
    </source>
</evidence>
<keyword evidence="6" id="KW-0678">Repressor</keyword>
<dbReference type="Proteomes" id="UP000594454">
    <property type="component" value="Chromosome 4"/>
</dbReference>
<evidence type="ECO:0000256" key="6">
    <source>
        <dbReference type="ARBA" id="ARBA00022491"/>
    </source>
</evidence>
<reference evidence="27 28" key="1">
    <citation type="submission" date="2020-11" db="EMBL/GenBank/DDBJ databases">
        <authorList>
            <person name="Wallbank WR R."/>
            <person name="Pardo Diaz C."/>
            <person name="Kozak K."/>
            <person name="Martin S."/>
            <person name="Jiggins C."/>
            <person name="Moest M."/>
            <person name="Warren A I."/>
            <person name="Generalovic N T."/>
            <person name="Byers J.R.P. K."/>
            <person name="Montejo-Kovacevich G."/>
            <person name="Yen C E."/>
        </authorList>
    </citation>
    <scope>NUCLEOTIDE SEQUENCE [LARGE SCALE GENOMIC DNA]</scope>
</reference>
<accession>A0A7R8UWJ6</accession>
<dbReference type="InterPro" id="IPR011009">
    <property type="entry name" value="Kinase-like_dom_sf"/>
</dbReference>
<evidence type="ECO:0000256" key="3">
    <source>
        <dbReference type="ARBA" id="ARBA00006485"/>
    </source>
</evidence>
<feature type="compositionally biased region" description="Low complexity" evidence="25">
    <location>
        <begin position="409"/>
        <end position="444"/>
    </location>
</feature>
<comment type="similarity">
    <text evidence="3">Belongs to the protein kinase superfamily. CMGC Ser/Thr protein kinase family. CDC2/CDKX subfamily.</text>
</comment>
<feature type="binding site" evidence="23">
    <location>
        <position position="51"/>
    </location>
    <ligand>
        <name>ATP</name>
        <dbReference type="ChEBI" id="CHEBI:30616"/>
    </ligand>
</feature>
<dbReference type="InterPro" id="IPR000719">
    <property type="entry name" value="Prot_kinase_dom"/>
</dbReference>
<dbReference type="GO" id="GO:0005524">
    <property type="term" value="F:ATP binding"/>
    <property type="evidence" value="ECO:0007669"/>
    <property type="project" value="UniProtKB-UniRule"/>
</dbReference>
<evidence type="ECO:0000256" key="11">
    <source>
        <dbReference type="ARBA" id="ARBA00022840"/>
    </source>
</evidence>
<dbReference type="FunFam" id="1.10.510.10:FF:000088">
    <property type="entry name" value="cyclin-dependent kinase 8 isoform X1"/>
    <property type="match status" value="1"/>
</dbReference>
<evidence type="ECO:0000313" key="27">
    <source>
        <dbReference type="EMBL" id="CAD7088399.1"/>
    </source>
</evidence>
<proteinExistence type="inferred from homology"/>
<evidence type="ECO:0000256" key="9">
    <source>
        <dbReference type="ARBA" id="ARBA00022741"/>
    </source>
</evidence>
<evidence type="ECO:0000256" key="18">
    <source>
        <dbReference type="ARBA" id="ARBA00049280"/>
    </source>
</evidence>
<dbReference type="PROSITE" id="PS00107">
    <property type="entry name" value="PROTEIN_KINASE_ATP"/>
    <property type="match status" value="1"/>
</dbReference>
<dbReference type="PROSITE" id="PS50011">
    <property type="entry name" value="PROTEIN_KINASE_DOM"/>
    <property type="match status" value="1"/>
</dbReference>
<evidence type="ECO:0000256" key="21">
    <source>
        <dbReference type="ARBA" id="ARBA00076654"/>
    </source>
</evidence>
<dbReference type="InterPro" id="IPR050108">
    <property type="entry name" value="CDK"/>
</dbReference>
<keyword evidence="7 24" id="KW-0723">Serine/threonine-protein kinase</keyword>
<evidence type="ECO:0000256" key="17">
    <source>
        <dbReference type="ARBA" id="ARBA00048367"/>
    </source>
</evidence>
<evidence type="ECO:0000256" key="14">
    <source>
        <dbReference type="ARBA" id="ARBA00039268"/>
    </source>
</evidence>
<dbReference type="EMBL" id="LR899012">
    <property type="protein sequence ID" value="CAD7088399.1"/>
    <property type="molecule type" value="Genomic_DNA"/>
</dbReference>